<proteinExistence type="inferred from homology"/>
<evidence type="ECO:0000313" key="5">
    <source>
        <dbReference type="Proteomes" id="UP000241818"/>
    </source>
</evidence>
<gene>
    <name evidence="4" type="ORF">M430DRAFT_117107</name>
</gene>
<dbReference type="GO" id="GO:0030410">
    <property type="term" value="F:nicotianamine synthase activity"/>
    <property type="evidence" value="ECO:0007669"/>
    <property type="project" value="InterPro"/>
</dbReference>
<dbReference type="InterPro" id="IPR004298">
    <property type="entry name" value="Nicotian_synth"/>
</dbReference>
<dbReference type="PROSITE" id="PS51142">
    <property type="entry name" value="NAS"/>
    <property type="match status" value="1"/>
</dbReference>
<sequence>MEWWLNSEMLKRFFDRRKVVLKPPQSEEEEQTESIIQNITRIHSLLSKISDLRPSPSVNSLFGELVGICTQTFNDSKTRRILEDQRIVDILPSLRDLSAKAECHLESHWAEFITGAEDEKEGCARLTEFPYYENYVDLTRMELSAIHAINPSTPRSVVFIGSGPLPMTSLCMYQTLESNKSPELEDHSENVVINIDHDSKALSQSSALCKKLGQRAKGMQFICQEAESLGPELQACDVVFLAALVGTTQEEKEAVLTSIVAKMRVGSLLVVRTAHSLRTLLYPAFDTTTDKVLSCLEICMVVHPYNHVVNSVIIGRVKPRGEGSVGS</sequence>
<dbReference type="PANTHER" id="PTHR32266:SF12">
    <property type="entry name" value="NICOTIANAMINE SYNTHASE 3"/>
    <property type="match status" value="1"/>
</dbReference>
<dbReference type="InParanoid" id="A0A2T3B8I3"/>
<dbReference type="RefSeq" id="XP_024723226.1">
    <property type="nucleotide sequence ID" value="XM_024861661.1"/>
</dbReference>
<organism evidence="4 5">
    <name type="scientific">Amorphotheca resinae ATCC 22711</name>
    <dbReference type="NCBI Taxonomy" id="857342"/>
    <lineage>
        <taxon>Eukaryota</taxon>
        <taxon>Fungi</taxon>
        <taxon>Dikarya</taxon>
        <taxon>Ascomycota</taxon>
        <taxon>Pezizomycotina</taxon>
        <taxon>Leotiomycetes</taxon>
        <taxon>Helotiales</taxon>
        <taxon>Amorphothecaceae</taxon>
        <taxon>Amorphotheca</taxon>
    </lineage>
</organism>
<dbReference type="EMBL" id="KZ679008">
    <property type="protein sequence ID" value="PSS23180.1"/>
    <property type="molecule type" value="Genomic_DNA"/>
</dbReference>
<dbReference type="AlphaFoldDB" id="A0A2T3B8I3"/>
<accession>A0A2T3B8I3</accession>
<keyword evidence="3" id="KW-0949">S-adenosyl-L-methionine</keyword>
<dbReference type="Proteomes" id="UP000241818">
    <property type="component" value="Unassembled WGS sequence"/>
</dbReference>
<dbReference type="GO" id="GO:0030418">
    <property type="term" value="P:nicotianamine biosynthetic process"/>
    <property type="evidence" value="ECO:0007669"/>
    <property type="project" value="InterPro"/>
</dbReference>
<evidence type="ECO:0000313" key="4">
    <source>
        <dbReference type="EMBL" id="PSS23180.1"/>
    </source>
</evidence>
<protein>
    <recommendedName>
        <fullName evidence="6">Nicotianamine synthase</fullName>
    </recommendedName>
</protein>
<dbReference type="STRING" id="857342.A0A2T3B8I3"/>
<dbReference type="Gene3D" id="3.40.50.150">
    <property type="entry name" value="Vaccinia Virus protein VP39"/>
    <property type="match status" value="1"/>
</dbReference>
<reference evidence="4 5" key="1">
    <citation type="journal article" date="2018" name="New Phytol.">
        <title>Comparative genomics and transcriptomics depict ericoid mycorrhizal fungi as versatile saprotrophs and plant mutualists.</title>
        <authorList>
            <person name="Martino E."/>
            <person name="Morin E."/>
            <person name="Grelet G.A."/>
            <person name="Kuo A."/>
            <person name="Kohler A."/>
            <person name="Daghino S."/>
            <person name="Barry K.W."/>
            <person name="Cichocki N."/>
            <person name="Clum A."/>
            <person name="Dockter R.B."/>
            <person name="Hainaut M."/>
            <person name="Kuo R.C."/>
            <person name="LaButti K."/>
            <person name="Lindahl B.D."/>
            <person name="Lindquist E.A."/>
            <person name="Lipzen A."/>
            <person name="Khouja H.R."/>
            <person name="Magnuson J."/>
            <person name="Murat C."/>
            <person name="Ohm R.A."/>
            <person name="Singer S.W."/>
            <person name="Spatafora J.W."/>
            <person name="Wang M."/>
            <person name="Veneault-Fourrey C."/>
            <person name="Henrissat B."/>
            <person name="Grigoriev I.V."/>
            <person name="Martin F.M."/>
            <person name="Perotto S."/>
        </authorList>
    </citation>
    <scope>NUCLEOTIDE SEQUENCE [LARGE SCALE GENOMIC DNA]</scope>
    <source>
        <strain evidence="4 5">ATCC 22711</strain>
    </source>
</reference>
<evidence type="ECO:0000256" key="1">
    <source>
        <dbReference type="ARBA" id="ARBA00007009"/>
    </source>
</evidence>
<evidence type="ECO:0008006" key="6">
    <source>
        <dbReference type="Google" id="ProtNLM"/>
    </source>
</evidence>
<keyword evidence="5" id="KW-1185">Reference proteome</keyword>
<evidence type="ECO:0000256" key="3">
    <source>
        <dbReference type="ARBA" id="ARBA00022691"/>
    </source>
</evidence>
<dbReference type="GeneID" id="36569742"/>
<evidence type="ECO:0000256" key="2">
    <source>
        <dbReference type="ARBA" id="ARBA00022679"/>
    </source>
</evidence>
<dbReference type="PANTHER" id="PTHR32266">
    <property type="entry name" value="NICOTIANAMINE SYNTHASE 3"/>
    <property type="match status" value="1"/>
</dbReference>
<keyword evidence="2" id="KW-0808">Transferase</keyword>
<dbReference type="OrthoDB" id="1858069at2759"/>
<comment type="similarity">
    <text evidence="1">Belongs to the nicotianamine synthase (NAS)-like family.</text>
</comment>
<name>A0A2T3B8I3_AMORE</name>
<dbReference type="InterPro" id="IPR029063">
    <property type="entry name" value="SAM-dependent_MTases_sf"/>
</dbReference>
<dbReference type="Pfam" id="PF03059">
    <property type="entry name" value="NAS"/>
    <property type="match status" value="1"/>
</dbReference>